<evidence type="ECO:0000313" key="3">
    <source>
        <dbReference type="Proteomes" id="UP000193317"/>
    </source>
</evidence>
<dbReference type="Proteomes" id="UP000193317">
    <property type="component" value="Unassembled WGS sequence"/>
</dbReference>
<organism evidence="2 3">
    <name type="scientific">Mycobacterium szulgai</name>
    <dbReference type="NCBI Taxonomy" id="1787"/>
    <lineage>
        <taxon>Bacteria</taxon>
        <taxon>Bacillati</taxon>
        <taxon>Actinomycetota</taxon>
        <taxon>Actinomycetes</taxon>
        <taxon>Mycobacteriales</taxon>
        <taxon>Mycobacteriaceae</taxon>
        <taxon>Mycobacterium</taxon>
    </lineage>
</organism>
<sequence>MSRSSETGGELTEIFDSESLANPSGTLAPNLLSAGSAGHYAYQQIGEIPVAQDDVCIKPGMLQGVS</sequence>
<name>A0A1X2E960_MYCSZ</name>
<reference evidence="2 3" key="1">
    <citation type="submission" date="2016-01" db="EMBL/GenBank/DDBJ databases">
        <title>The new phylogeny of the genus Mycobacterium.</title>
        <authorList>
            <person name="Tarcisio F."/>
            <person name="Conor M."/>
            <person name="Antonella G."/>
            <person name="Elisabetta G."/>
            <person name="Giulia F.S."/>
            <person name="Sara T."/>
            <person name="Anna F."/>
            <person name="Clotilde B."/>
            <person name="Roberto B."/>
            <person name="Veronica D.S."/>
            <person name="Fabio R."/>
            <person name="Monica P."/>
            <person name="Olivier J."/>
            <person name="Enrico T."/>
            <person name="Nicola S."/>
        </authorList>
    </citation>
    <scope>NUCLEOTIDE SEQUENCE [LARGE SCALE GENOMIC DNA]</scope>
    <source>
        <strain evidence="2 3">DSM 44166</strain>
    </source>
</reference>
<protein>
    <submittedName>
        <fullName evidence="2">Uncharacterized protein</fullName>
    </submittedName>
</protein>
<comment type="caution">
    <text evidence="2">The sequence shown here is derived from an EMBL/GenBank/DDBJ whole genome shotgun (WGS) entry which is preliminary data.</text>
</comment>
<keyword evidence="3" id="KW-1185">Reference proteome</keyword>
<evidence type="ECO:0000313" key="2">
    <source>
        <dbReference type="EMBL" id="ORW96955.1"/>
    </source>
</evidence>
<dbReference type="EMBL" id="LQPW01000130">
    <property type="protein sequence ID" value="ORW96955.1"/>
    <property type="molecule type" value="Genomic_DNA"/>
</dbReference>
<feature type="region of interest" description="Disordered" evidence="1">
    <location>
        <begin position="1"/>
        <end position="23"/>
    </location>
</feature>
<proteinExistence type="predicted"/>
<dbReference type="AlphaFoldDB" id="A0A1X2E960"/>
<evidence type="ECO:0000256" key="1">
    <source>
        <dbReference type="SAM" id="MobiDB-lite"/>
    </source>
</evidence>
<accession>A0A1X2E960</accession>
<gene>
    <name evidence="2" type="ORF">AWC27_04875</name>
</gene>